<dbReference type="Proteomes" id="UP001243330">
    <property type="component" value="Unassembled WGS sequence"/>
</dbReference>
<evidence type="ECO:0000313" key="3">
    <source>
        <dbReference type="Proteomes" id="UP001243330"/>
    </source>
</evidence>
<evidence type="ECO:0000313" key="2">
    <source>
        <dbReference type="EMBL" id="KAK1842935.1"/>
    </source>
</evidence>
<reference evidence="2" key="1">
    <citation type="submission" date="2023-01" db="EMBL/GenBank/DDBJ databases">
        <title>Colletotrichum chrysophilum M932 genome sequence.</title>
        <authorList>
            <person name="Baroncelli R."/>
        </authorList>
    </citation>
    <scope>NUCLEOTIDE SEQUENCE</scope>
    <source>
        <strain evidence="2">M932</strain>
    </source>
</reference>
<comment type="caution">
    <text evidence="2">The sequence shown here is derived from an EMBL/GenBank/DDBJ whole genome shotgun (WGS) entry which is preliminary data.</text>
</comment>
<feature type="region of interest" description="Disordered" evidence="1">
    <location>
        <begin position="1"/>
        <end position="25"/>
    </location>
</feature>
<dbReference type="AlphaFoldDB" id="A0AAD9A9L6"/>
<dbReference type="EMBL" id="JAQOWY010000386">
    <property type="protein sequence ID" value="KAK1842935.1"/>
    <property type="molecule type" value="Genomic_DNA"/>
</dbReference>
<gene>
    <name evidence="2" type="ORF">CCHR01_14444</name>
</gene>
<name>A0AAD9A9L6_9PEZI</name>
<organism evidence="2 3">
    <name type="scientific">Colletotrichum chrysophilum</name>
    <dbReference type="NCBI Taxonomy" id="1836956"/>
    <lineage>
        <taxon>Eukaryota</taxon>
        <taxon>Fungi</taxon>
        <taxon>Dikarya</taxon>
        <taxon>Ascomycota</taxon>
        <taxon>Pezizomycotina</taxon>
        <taxon>Sordariomycetes</taxon>
        <taxon>Hypocreomycetidae</taxon>
        <taxon>Glomerellales</taxon>
        <taxon>Glomerellaceae</taxon>
        <taxon>Colletotrichum</taxon>
        <taxon>Colletotrichum gloeosporioides species complex</taxon>
    </lineage>
</organism>
<accession>A0AAD9A9L6</accession>
<sequence length="241" mass="25920">MLSKVTREGTNPPIVKSAKTGQTRGWNWTNHRRNFEGHPGPLVAGRSLGMDVVPPNTPKHDISNQRGGTIIPSSCTYGVKYPYGSLAIVSPPVGEGFVLRRFPATMLSTDQKLHSEVEHETRHTKHTNEAKMQKQTASFLRAWRLRDGQGLEMGESSVDSHISPIASSSTIVTRLMMNPGLGPIGKCQHKSEATAPSSLRHISSPSAASAFLLLSAPLAAAARRGHITTDGIPRGVAPPNL</sequence>
<proteinExistence type="predicted"/>
<protein>
    <submittedName>
        <fullName evidence="2">Uncharacterized protein</fullName>
    </submittedName>
</protein>
<evidence type="ECO:0000256" key="1">
    <source>
        <dbReference type="SAM" id="MobiDB-lite"/>
    </source>
</evidence>
<keyword evidence="3" id="KW-1185">Reference proteome</keyword>